<dbReference type="InterPro" id="IPR003838">
    <property type="entry name" value="ABC3_permease_C"/>
</dbReference>
<dbReference type="GO" id="GO:0005886">
    <property type="term" value="C:plasma membrane"/>
    <property type="evidence" value="ECO:0007669"/>
    <property type="project" value="UniProtKB-SubCell"/>
</dbReference>
<gene>
    <name evidence="11" type="ORF">AB5L97_02240</name>
</gene>
<sequence length="511" mass="49495">MFARYLRRELSGRRKQTAIIAIALALAIALVIVVNALSAGVRDAQKAALATVYGVGTDITVTKAPAAPTAGAQPGQRFDVNGQSGTGSSTSVSQSRLISGRGASTFAGTSADTVKATTGVQSASAALSLMNITLNGQLTQTGTGSGSAPTAAPTAPAPSGEGQTATGQGQRGPGGSFGVNSFSVLGIDGSASTVGPLASASVSQGRALGTQDVGQHNAVVDSSYATTASLTLGGTVNVGGTDFTIVGIVSATGSESETAANVYVPLDVAQTLSSQAGAVSSVYVKASSSDQLAAVKAALQKALPDETVNTQDDLAANVSGSLANASSLVSGLGLWLSVAVLVAAFLLAALLTLSGVSRRTREFGTLKAIGWRNSAIVRQVAGESLVQSGIGAVGGIAVGLIAVVLLNIFAPTLSASAGVGRGFGGQGGAGQAAGQAARQAAGQAAQSGGPGQGPGGFGGASAAQVVLGAPITPAIVLIAVGIAIAGGVIAGIVGGWRAARLQPAEALRSVA</sequence>
<reference evidence="11" key="1">
    <citation type="submission" date="2024-07" db="EMBL/GenBank/DDBJ databases">
        <authorList>
            <person name="fu j."/>
        </authorList>
    </citation>
    <scope>NUCLEOTIDE SEQUENCE</scope>
    <source>
        <strain evidence="11">P10A9</strain>
    </source>
</reference>
<name>A0AB39L4K5_9MICC</name>
<dbReference type="RefSeq" id="WP_369046281.1">
    <property type="nucleotide sequence ID" value="NZ_CP163302.1"/>
</dbReference>
<evidence type="ECO:0000256" key="3">
    <source>
        <dbReference type="ARBA" id="ARBA00022692"/>
    </source>
</evidence>
<feature type="domain" description="MacB-like periplasmic core" evidence="10">
    <location>
        <begin position="17"/>
        <end position="301"/>
    </location>
</feature>
<evidence type="ECO:0000256" key="8">
    <source>
        <dbReference type="SAM" id="Phobius"/>
    </source>
</evidence>
<protein>
    <submittedName>
        <fullName evidence="11">ABC transporter permease</fullName>
    </submittedName>
</protein>
<keyword evidence="3 8" id="KW-0812">Transmembrane</keyword>
<feature type="compositionally biased region" description="Low complexity" evidence="7">
    <location>
        <begin position="140"/>
        <end position="168"/>
    </location>
</feature>
<feature type="region of interest" description="Disordered" evidence="7">
    <location>
        <begin position="140"/>
        <end position="175"/>
    </location>
</feature>
<evidence type="ECO:0000256" key="6">
    <source>
        <dbReference type="ARBA" id="ARBA00038076"/>
    </source>
</evidence>
<dbReference type="KEGG" id="spue:AB5L97_02240"/>
<keyword evidence="4 8" id="KW-1133">Transmembrane helix</keyword>
<organism evidence="11">
    <name type="scientific">Sinomonas puerhi</name>
    <dbReference type="NCBI Taxonomy" id="3238584"/>
    <lineage>
        <taxon>Bacteria</taxon>
        <taxon>Bacillati</taxon>
        <taxon>Actinomycetota</taxon>
        <taxon>Actinomycetes</taxon>
        <taxon>Micrococcales</taxon>
        <taxon>Micrococcaceae</taxon>
        <taxon>Sinomonas</taxon>
    </lineage>
</organism>
<evidence type="ECO:0000259" key="10">
    <source>
        <dbReference type="Pfam" id="PF12704"/>
    </source>
</evidence>
<dbReference type="EMBL" id="CP163302">
    <property type="protein sequence ID" value="XDP45859.1"/>
    <property type="molecule type" value="Genomic_DNA"/>
</dbReference>
<dbReference type="InterPro" id="IPR050250">
    <property type="entry name" value="Macrolide_Exporter_MacB"/>
</dbReference>
<feature type="transmembrane region" description="Helical" evidence="8">
    <location>
        <begin position="474"/>
        <end position="499"/>
    </location>
</feature>
<keyword evidence="5 8" id="KW-0472">Membrane</keyword>
<dbReference type="GO" id="GO:0022857">
    <property type="term" value="F:transmembrane transporter activity"/>
    <property type="evidence" value="ECO:0007669"/>
    <property type="project" value="TreeGrafter"/>
</dbReference>
<evidence type="ECO:0000256" key="2">
    <source>
        <dbReference type="ARBA" id="ARBA00022475"/>
    </source>
</evidence>
<dbReference type="Pfam" id="PF02687">
    <property type="entry name" value="FtsX"/>
    <property type="match status" value="1"/>
</dbReference>
<evidence type="ECO:0000256" key="7">
    <source>
        <dbReference type="SAM" id="MobiDB-lite"/>
    </source>
</evidence>
<evidence type="ECO:0000313" key="11">
    <source>
        <dbReference type="EMBL" id="XDP45859.1"/>
    </source>
</evidence>
<feature type="transmembrane region" description="Helical" evidence="8">
    <location>
        <begin position="388"/>
        <end position="410"/>
    </location>
</feature>
<dbReference type="Pfam" id="PF12704">
    <property type="entry name" value="MacB_PCD"/>
    <property type="match status" value="1"/>
</dbReference>
<dbReference type="PANTHER" id="PTHR30572:SF4">
    <property type="entry name" value="ABC TRANSPORTER PERMEASE YTRF"/>
    <property type="match status" value="1"/>
</dbReference>
<evidence type="ECO:0000256" key="5">
    <source>
        <dbReference type="ARBA" id="ARBA00023136"/>
    </source>
</evidence>
<dbReference type="InterPro" id="IPR025857">
    <property type="entry name" value="MacB_PCD"/>
</dbReference>
<feature type="region of interest" description="Disordered" evidence="7">
    <location>
        <begin position="66"/>
        <end position="94"/>
    </location>
</feature>
<dbReference type="AlphaFoldDB" id="A0AB39L4K5"/>
<comment type="similarity">
    <text evidence="6">Belongs to the ABC-4 integral membrane protein family.</text>
</comment>
<feature type="domain" description="ABC3 transporter permease C-terminal" evidence="9">
    <location>
        <begin position="336"/>
        <end position="408"/>
    </location>
</feature>
<feature type="transmembrane region" description="Helical" evidence="8">
    <location>
        <begin position="332"/>
        <end position="353"/>
    </location>
</feature>
<evidence type="ECO:0000256" key="4">
    <source>
        <dbReference type="ARBA" id="ARBA00022989"/>
    </source>
</evidence>
<proteinExistence type="inferred from homology"/>
<evidence type="ECO:0000259" key="9">
    <source>
        <dbReference type="Pfam" id="PF02687"/>
    </source>
</evidence>
<accession>A0AB39L4K5</accession>
<evidence type="ECO:0000256" key="1">
    <source>
        <dbReference type="ARBA" id="ARBA00004651"/>
    </source>
</evidence>
<dbReference type="PANTHER" id="PTHR30572">
    <property type="entry name" value="MEMBRANE COMPONENT OF TRANSPORTER-RELATED"/>
    <property type="match status" value="1"/>
</dbReference>
<comment type="subcellular location">
    <subcellularLocation>
        <location evidence="1">Cell membrane</location>
        <topology evidence="1">Multi-pass membrane protein</topology>
    </subcellularLocation>
</comment>
<keyword evidence="2" id="KW-1003">Cell membrane</keyword>